<keyword evidence="4 7" id="KW-0812">Transmembrane</keyword>
<feature type="transmembrane region" description="Helical" evidence="7">
    <location>
        <begin position="57"/>
        <end position="78"/>
    </location>
</feature>
<comment type="subcellular location">
    <subcellularLocation>
        <location evidence="1">Cell membrane</location>
        <topology evidence="1">Multi-pass membrane protein</topology>
    </subcellularLocation>
</comment>
<protein>
    <submittedName>
        <fullName evidence="9">DoxX family membrane protein</fullName>
    </submittedName>
    <submittedName>
        <fullName evidence="8">DoxX family protein</fullName>
    </submittedName>
</protein>
<comment type="similarity">
    <text evidence="2">Belongs to the DoxX family.</text>
</comment>
<dbReference type="GO" id="GO:0005886">
    <property type="term" value="C:plasma membrane"/>
    <property type="evidence" value="ECO:0007669"/>
    <property type="project" value="UniProtKB-SubCell"/>
</dbReference>
<evidence type="ECO:0000313" key="8">
    <source>
        <dbReference type="EMBL" id="MBF6635777.1"/>
    </source>
</evidence>
<dbReference type="EMBL" id="JADMKS010000001">
    <property type="protein sequence ID" value="MBF6635777.1"/>
    <property type="molecule type" value="Genomic_DNA"/>
</dbReference>
<reference evidence="8" key="4">
    <citation type="submission" date="2022-09" db="EMBL/GenBank/DDBJ databases">
        <title>Rouxiella aceris sp. nov., isolated from tree sap and emended description of the genus Rhouxiella.</title>
        <authorList>
            <person name="Kim I.S."/>
        </authorList>
    </citation>
    <scope>NUCLEOTIDE SEQUENCE</scope>
    <source>
        <strain evidence="8">SAP-2</strain>
    </source>
</reference>
<dbReference type="RefSeq" id="WP_055783057.1">
    <property type="nucleotide sequence ID" value="NZ_CBCSCF010000002.1"/>
</dbReference>
<feature type="transmembrane region" description="Helical" evidence="7">
    <location>
        <begin position="21"/>
        <end position="37"/>
    </location>
</feature>
<evidence type="ECO:0000256" key="6">
    <source>
        <dbReference type="ARBA" id="ARBA00023136"/>
    </source>
</evidence>
<dbReference type="AlphaFoldDB" id="A0AA40X084"/>
<reference evidence="9" key="1">
    <citation type="submission" date="2016-12" db="EMBL/GenBank/DDBJ databases">
        <authorList>
            <person name="Le Fleche-Mateos A."/>
        </authorList>
    </citation>
    <scope>NUCLEOTIDE SEQUENCE</scope>
    <source>
        <strain evidence="9">213</strain>
    </source>
</reference>
<feature type="transmembrane region" description="Helical" evidence="7">
    <location>
        <begin position="85"/>
        <end position="106"/>
    </location>
</feature>
<evidence type="ECO:0000256" key="7">
    <source>
        <dbReference type="SAM" id="Phobius"/>
    </source>
</evidence>
<dbReference type="InterPro" id="IPR051907">
    <property type="entry name" value="DoxX-like_oxidoreductase"/>
</dbReference>
<dbReference type="PANTHER" id="PTHR33452">
    <property type="entry name" value="OXIDOREDUCTASE CATD-RELATED"/>
    <property type="match status" value="1"/>
</dbReference>
<dbReference type="EMBL" id="MRWD01000040">
    <property type="protein sequence ID" value="ORJ20204.1"/>
    <property type="molecule type" value="Genomic_DNA"/>
</dbReference>
<dbReference type="PANTHER" id="PTHR33452:SF1">
    <property type="entry name" value="INNER MEMBRANE PROTEIN YPHA-RELATED"/>
    <property type="match status" value="1"/>
</dbReference>
<comment type="caution">
    <text evidence="8">The sequence shown here is derived from an EMBL/GenBank/DDBJ whole genome shotgun (WGS) entry which is preliminary data.</text>
</comment>
<keyword evidence="6 7" id="KW-0472">Membrane</keyword>
<evidence type="ECO:0000256" key="5">
    <source>
        <dbReference type="ARBA" id="ARBA00022989"/>
    </source>
</evidence>
<sequence>MLAKLNTCFTRITDHPDLGKLLLRLTFGILILFHGVAKMENGVGWIAKMLEGHGLPGFIAYGAYIGEVIAPVLIILGIFTRPAALVMSINLVVATLLVVGGKFFTINEVGAWGLEGEAMYFFGGLVIMLLGSGRYSVVSNPALR</sequence>
<dbReference type="Proteomes" id="UP000192722">
    <property type="component" value="Unassembled WGS sequence"/>
</dbReference>
<accession>A0AA40X084</accession>
<evidence type="ECO:0000256" key="2">
    <source>
        <dbReference type="ARBA" id="ARBA00006679"/>
    </source>
</evidence>
<keyword evidence="5 7" id="KW-1133">Transmembrane helix</keyword>
<gene>
    <name evidence="9" type="ORF">BS639_16195</name>
    <name evidence="8" type="ORF">ITX54_03750</name>
</gene>
<evidence type="ECO:0000313" key="11">
    <source>
        <dbReference type="Proteomes" id="UP000705283"/>
    </source>
</evidence>
<organism evidence="8 11">
    <name type="scientific">Rouxiella silvae</name>
    <dbReference type="NCBI Taxonomy" id="1646373"/>
    <lineage>
        <taxon>Bacteria</taxon>
        <taxon>Pseudomonadati</taxon>
        <taxon>Pseudomonadota</taxon>
        <taxon>Gammaproteobacteria</taxon>
        <taxon>Enterobacterales</taxon>
        <taxon>Yersiniaceae</taxon>
        <taxon>Rouxiella</taxon>
    </lineage>
</organism>
<evidence type="ECO:0000256" key="1">
    <source>
        <dbReference type="ARBA" id="ARBA00004651"/>
    </source>
</evidence>
<keyword evidence="10" id="KW-1185">Reference proteome</keyword>
<dbReference type="Pfam" id="PF07681">
    <property type="entry name" value="DoxX"/>
    <property type="match status" value="1"/>
</dbReference>
<feature type="transmembrane region" description="Helical" evidence="7">
    <location>
        <begin position="118"/>
        <end position="137"/>
    </location>
</feature>
<reference evidence="9 10" key="2">
    <citation type="journal article" date="2017" name="Int. J. Syst. Evol. Microbiol.">
        <title>Rouxiella badensis sp. nov. and Rouxiella silvae sp. nov. isolated from peat bog soil in Germany and emendation of the genus description.</title>
        <authorList>
            <person name="Le Fleche-Mateos A."/>
            <person name="Kugler J.H."/>
            <person name="Hansen S.H."/>
            <person name="Syldatk C."/>
            <person name="Hausmann R."/>
            <person name="Lomprez F."/>
            <person name="Vandenbogaert M."/>
            <person name="Manuguerra J.C."/>
            <person name="Grimont P.A."/>
        </authorList>
    </citation>
    <scope>NUCLEOTIDE SEQUENCE [LARGE SCALE GENOMIC DNA]</scope>
    <source>
        <strain evidence="9 10">213</strain>
    </source>
</reference>
<reference evidence="8" key="3">
    <citation type="submission" date="2020-11" db="EMBL/GenBank/DDBJ databases">
        <authorList>
            <person name="Lee S.D."/>
        </authorList>
    </citation>
    <scope>NUCLEOTIDE SEQUENCE</scope>
    <source>
        <strain evidence="8">SAP-2</strain>
    </source>
</reference>
<evidence type="ECO:0000313" key="10">
    <source>
        <dbReference type="Proteomes" id="UP000192722"/>
    </source>
</evidence>
<proteinExistence type="inferred from homology"/>
<name>A0AA40X084_9GAMM</name>
<evidence type="ECO:0000256" key="3">
    <source>
        <dbReference type="ARBA" id="ARBA00022475"/>
    </source>
</evidence>
<dbReference type="InterPro" id="IPR032808">
    <property type="entry name" value="DoxX"/>
</dbReference>
<evidence type="ECO:0000256" key="4">
    <source>
        <dbReference type="ARBA" id="ARBA00022692"/>
    </source>
</evidence>
<evidence type="ECO:0000313" key="9">
    <source>
        <dbReference type="EMBL" id="ORJ20204.1"/>
    </source>
</evidence>
<keyword evidence="3" id="KW-1003">Cell membrane</keyword>
<dbReference type="Proteomes" id="UP000705283">
    <property type="component" value="Unassembled WGS sequence"/>
</dbReference>